<name>A0ABT5IX63_9NEIS</name>
<dbReference type="Proteomes" id="UP001219956">
    <property type="component" value="Unassembled WGS sequence"/>
</dbReference>
<evidence type="ECO:0000313" key="3">
    <source>
        <dbReference type="Proteomes" id="UP001219956"/>
    </source>
</evidence>
<keyword evidence="3" id="KW-1185">Reference proteome</keyword>
<gene>
    <name evidence="2" type="ORF">PQU95_07930</name>
</gene>
<comment type="caution">
    <text evidence="2">The sequence shown here is derived from an EMBL/GenBank/DDBJ whole genome shotgun (WGS) entry which is preliminary data.</text>
</comment>
<reference evidence="2 3" key="1">
    <citation type="submission" date="2023-01" db="EMBL/GenBank/DDBJ databases">
        <title>Novel species of the genus Vogesella isolated from rivers.</title>
        <authorList>
            <person name="Lu H."/>
        </authorList>
    </citation>
    <scope>NUCLEOTIDE SEQUENCE [LARGE SCALE GENOMIC DNA]</scope>
    <source>
        <strain evidence="2 3">DC21W</strain>
    </source>
</reference>
<proteinExistence type="predicted"/>
<dbReference type="RefSeq" id="WP_272751494.1">
    <property type="nucleotide sequence ID" value="NZ_JAQQLF010000008.1"/>
</dbReference>
<feature type="region of interest" description="Disordered" evidence="1">
    <location>
        <begin position="1"/>
        <end position="22"/>
    </location>
</feature>
<evidence type="ECO:0000256" key="1">
    <source>
        <dbReference type="SAM" id="MobiDB-lite"/>
    </source>
</evidence>
<dbReference type="EMBL" id="JAQQLF010000008">
    <property type="protein sequence ID" value="MDC7717145.1"/>
    <property type="molecule type" value="Genomic_DNA"/>
</dbReference>
<protein>
    <submittedName>
        <fullName evidence="2">Uncharacterized protein</fullName>
    </submittedName>
</protein>
<organism evidence="2 3">
    <name type="scientific">Vogesella aquatica</name>
    <dbReference type="NCBI Taxonomy" id="2984206"/>
    <lineage>
        <taxon>Bacteria</taxon>
        <taxon>Pseudomonadati</taxon>
        <taxon>Pseudomonadota</taxon>
        <taxon>Betaproteobacteria</taxon>
        <taxon>Neisseriales</taxon>
        <taxon>Chromobacteriaceae</taxon>
        <taxon>Vogesella</taxon>
    </lineage>
</organism>
<evidence type="ECO:0000313" key="2">
    <source>
        <dbReference type="EMBL" id="MDC7717145.1"/>
    </source>
</evidence>
<sequence length="95" mass="10525">MTRRKRPQSLFPAKQDDRKTNAEVGSMSAHTCNSLGSLPGPVSTICMPVRLSGITSRAPCSRSKSPPSHKMLYGYLAVKHHWFIIEPTSRLGQFV</sequence>
<accession>A0ABT5IX63</accession>